<comment type="subcellular location">
    <subcellularLocation>
        <location evidence="1">Membrane</location>
        <topology evidence="1">Multi-pass membrane protein</topology>
    </subcellularLocation>
</comment>
<dbReference type="Proteomes" id="UP001515480">
    <property type="component" value="Unassembled WGS sequence"/>
</dbReference>
<evidence type="ECO:0000256" key="5">
    <source>
        <dbReference type="SAM" id="MobiDB-lite"/>
    </source>
</evidence>
<evidence type="ECO:0000256" key="6">
    <source>
        <dbReference type="SAM" id="Phobius"/>
    </source>
</evidence>
<dbReference type="GO" id="GO:0016020">
    <property type="term" value="C:membrane"/>
    <property type="evidence" value="ECO:0007669"/>
    <property type="project" value="UniProtKB-SubCell"/>
</dbReference>
<feature type="transmembrane region" description="Helical" evidence="6">
    <location>
        <begin position="271"/>
        <end position="293"/>
    </location>
</feature>
<feature type="transmembrane region" description="Helical" evidence="6">
    <location>
        <begin position="71"/>
        <end position="91"/>
    </location>
</feature>
<evidence type="ECO:0000256" key="2">
    <source>
        <dbReference type="ARBA" id="ARBA00022692"/>
    </source>
</evidence>
<feature type="compositionally biased region" description="Basic and acidic residues" evidence="5">
    <location>
        <begin position="364"/>
        <end position="374"/>
    </location>
</feature>
<dbReference type="SUPFAM" id="SSF103481">
    <property type="entry name" value="Multidrug resistance efflux transporter EmrE"/>
    <property type="match status" value="1"/>
</dbReference>
<feature type="transmembrane region" description="Helical" evidence="6">
    <location>
        <begin position="103"/>
        <end position="121"/>
    </location>
</feature>
<feature type="transmembrane region" description="Helical" evidence="6">
    <location>
        <begin position="244"/>
        <end position="265"/>
    </location>
</feature>
<dbReference type="AlphaFoldDB" id="A0AB34IJA9"/>
<comment type="caution">
    <text evidence="7">The sequence shown here is derived from an EMBL/GenBank/DDBJ whole genome shotgun (WGS) entry which is preliminary data.</text>
</comment>
<accession>A0AB34IJA9</accession>
<dbReference type="InterPro" id="IPR037185">
    <property type="entry name" value="EmrE-like"/>
</dbReference>
<feature type="transmembrane region" description="Helical" evidence="6">
    <location>
        <begin position="6"/>
        <end position="24"/>
    </location>
</feature>
<dbReference type="Gene3D" id="1.10.3730.20">
    <property type="match status" value="1"/>
</dbReference>
<protein>
    <recommendedName>
        <fullName evidence="9">Magnesium transporter</fullName>
    </recommendedName>
</protein>
<keyword evidence="3 6" id="KW-1133">Transmembrane helix</keyword>
<sequence length="397" mass="41521">MAPTALGFPLMVAASLLTSTGLILMKQSAVVEAGLPIYRRFRWLLGFFLMAILSTLCDGTAYSLLPLAVVASFAGLNIVFTMLIASTGWICPKEPLSSAELSAAALIVIGVGTASACGPRPPEGGPASVAQVEAQFGDAGFLAFLVVALLSVLGTLLIRRLKADFFGAAPLVSTALSAYSAAACGAICALSLKCVALVLRKTFSGDTAGWGSWSTWLALVGLVFSGPVQFYMLHSALSSGRVALAVPVYQCLLILLTILAGGLFYHELHGLLPWQVVGFSVGLAACVFGLIVLTSLDATRSTPPQLSKPAQQLPAPAAELPAGAATEEVEGRLRFSAVSTSGYATAALYDIPAVSEVTGMGWLSEERWEERPRSETTPLTQGKSRLPAQRESLQTRV</sequence>
<proteinExistence type="predicted"/>
<dbReference type="GO" id="GO:0015095">
    <property type="term" value="F:magnesium ion transmembrane transporter activity"/>
    <property type="evidence" value="ECO:0007669"/>
    <property type="project" value="InterPro"/>
</dbReference>
<dbReference type="Pfam" id="PF05653">
    <property type="entry name" value="Mg_trans_NIPA"/>
    <property type="match status" value="1"/>
</dbReference>
<evidence type="ECO:0000256" key="4">
    <source>
        <dbReference type="ARBA" id="ARBA00023136"/>
    </source>
</evidence>
<evidence type="ECO:0008006" key="9">
    <source>
        <dbReference type="Google" id="ProtNLM"/>
    </source>
</evidence>
<gene>
    <name evidence="7" type="ORF">AB1Y20_011486</name>
</gene>
<evidence type="ECO:0000313" key="8">
    <source>
        <dbReference type="Proteomes" id="UP001515480"/>
    </source>
</evidence>
<keyword evidence="4 6" id="KW-0472">Membrane</keyword>
<dbReference type="PANTHER" id="PTHR12570:SF9">
    <property type="entry name" value="MAGNESIUM TRANSPORTER NIPA8-RELATED"/>
    <property type="match status" value="1"/>
</dbReference>
<feature type="transmembrane region" description="Helical" evidence="6">
    <location>
        <begin position="44"/>
        <end position="65"/>
    </location>
</feature>
<dbReference type="PANTHER" id="PTHR12570">
    <property type="match status" value="1"/>
</dbReference>
<keyword evidence="8" id="KW-1185">Reference proteome</keyword>
<organism evidence="7 8">
    <name type="scientific">Prymnesium parvum</name>
    <name type="common">Toxic golden alga</name>
    <dbReference type="NCBI Taxonomy" id="97485"/>
    <lineage>
        <taxon>Eukaryota</taxon>
        <taxon>Haptista</taxon>
        <taxon>Haptophyta</taxon>
        <taxon>Prymnesiophyceae</taxon>
        <taxon>Prymnesiales</taxon>
        <taxon>Prymnesiaceae</taxon>
        <taxon>Prymnesium</taxon>
    </lineage>
</organism>
<reference evidence="7 8" key="1">
    <citation type="journal article" date="2024" name="Science">
        <title>Giant polyketide synthase enzymes in the biosynthesis of giant marine polyether toxins.</title>
        <authorList>
            <person name="Fallon T.R."/>
            <person name="Shende V.V."/>
            <person name="Wierzbicki I.H."/>
            <person name="Pendleton A.L."/>
            <person name="Watervoot N.F."/>
            <person name="Auber R.P."/>
            <person name="Gonzalez D.J."/>
            <person name="Wisecaver J.H."/>
            <person name="Moore B.S."/>
        </authorList>
    </citation>
    <scope>NUCLEOTIDE SEQUENCE [LARGE SCALE GENOMIC DNA]</scope>
    <source>
        <strain evidence="7 8">12B1</strain>
    </source>
</reference>
<keyword evidence="2 6" id="KW-0812">Transmembrane</keyword>
<feature type="region of interest" description="Disordered" evidence="5">
    <location>
        <begin position="364"/>
        <end position="397"/>
    </location>
</feature>
<evidence type="ECO:0000313" key="7">
    <source>
        <dbReference type="EMBL" id="KAL1499276.1"/>
    </source>
</evidence>
<evidence type="ECO:0000256" key="3">
    <source>
        <dbReference type="ARBA" id="ARBA00022989"/>
    </source>
</evidence>
<feature type="transmembrane region" description="Helical" evidence="6">
    <location>
        <begin position="165"/>
        <end position="192"/>
    </location>
</feature>
<dbReference type="EMBL" id="JBGBPQ010000025">
    <property type="protein sequence ID" value="KAL1499276.1"/>
    <property type="molecule type" value="Genomic_DNA"/>
</dbReference>
<dbReference type="InterPro" id="IPR008521">
    <property type="entry name" value="Mg_trans_NIPA"/>
</dbReference>
<feature type="transmembrane region" description="Helical" evidence="6">
    <location>
        <begin position="141"/>
        <end position="158"/>
    </location>
</feature>
<feature type="transmembrane region" description="Helical" evidence="6">
    <location>
        <begin position="212"/>
        <end position="232"/>
    </location>
</feature>
<name>A0AB34IJA9_PRYPA</name>
<evidence type="ECO:0000256" key="1">
    <source>
        <dbReference type="ARBA" id="ARBA00004141"/>
    </source>
</evidence>